<dbReference type="OrthoDB" id="438553at2759"/>
<feature type="domain" description="Ubiquitin fusion degradation protein UFD1 N-terminal subdomain 2" evidence="13">
    <location>
        <begin position="116"/>
        <end position="190"/>
    </location>
</feature>
<evidence type="ECO:0000256" key="9">
    <source>
        <dbReference type="ARBA" id="ARBA00030400"/>
    </source>
</evidence>
<dbReference type="GO" id="GO:0032981">
    <property type="term" value="P:mitochondrial respiratory chain complex I assembly"/>
    <property type="evidence" value="ECO:0007669"/>
    <property type="project" value="TreeGrafter"/>
</dbReference>
<evidence type="ECO:0000256" key="4">
    <source>
        <dbReference type="ARBA" id="ARBA00011935"/>
    </source>
</evidence>
<keyword evidence="6" id="KW-0808">Transferase</keyword>
<evidence type="ECO:0000259" key="12">
    <source>
        <dbReference type="Pfam" id="PF03152"/>
    </source>
</evidence>
<keyword evidence="7" id="KW-0833">Ubl conjugation pathway</keyword>
<proteinExistence type="inferred from homology"/>
<dbReference type="Gene3D" id="2.40.40.50">
    <property type="entry name" value="Ubiquitin fusion degradation protein UFD1, N-terminal domain"/>
    <property type="match status" value="1"/>
</dbReference>
<keyword evidence="5" id="KW-0489">Methyltransferase</keyword>
<comment type="similarity">
    <text evidence="3">Belongs to the UFD1 family.</text>
</comment>
<dbReference type="FunFam" id="3.10.330.10:FF:000002">
    <property type="entry name" value="ubiquitin fusion degradation protein 1 homolog"/>
    <property type="match status" value="1"/>
</dbReference>
<comment type="subcellular location">
    <subcellularLocation>
        <location evidence="1">Mitochondrion</location>
    </subcellularLocation>
</comment>
<feature type="domain" description="Ubiquitin fusion degradation protein UFD1 N-terminal subdomain 1" evidence="12">
    <location>
        <begin position="16"/>
        <end position="114"/>
    </location>
</feature>
<evidence type="ECO:0000256" key="1">
    <source>
        <dbReference type="ARBA" id="ARBA00004173"/>
    </source>
</evidence>
<feature type="non-terminal residue" evidence="14">
    <location>
        <position position="1"/>
    </location>
</feature>
<dbReference type="Pfam" id="PF24842">
    <property type="entry name" value="UFD1_N2"/>
    <property type="match status" value="1"/>
</dbReference>
<evidence type="ECO:0000256" key="3">
    <source>
        <dbReference type="ARBA" id="ARBA00006043"/>
    </source>
</evidence>
<dbReference type="Pfam" id="PF03152">
    <property type="entry name" value="UFD1_N1"/>
    <property type="match status" value="1"/>
</dbReference>
<evidence type="ECO:0000256" key="11">
    <source>
        <dbReference type="ARBA" id="ARBA00071119"/>
    </source>
</evidence>
<reference evidence="14" key="1">
    <citation type="journal article" date="2013" name="Genome Biol.">
        <title>Draft genome of the mountain pine beetle, Dendroctonus ponderosae Hopkins, a major forest pest.</title>
        <authorList>
            <person name="Keeling C.I."/>
            <person name="Yuen M.M."/>
            <person name="Liao N.Y."/>
            <person name="Docking T.R."/>
            <person name="Chan S.K."/>
            <person name="Taylor G.A."/>
            <person name="Palmquist D.L."/>
            <person name="Jackman S.D."/>
            <person name="Nguyen A."/>
            <person name="Li M."/>
            <person name="Henderson H."/>
            <person name="Janes J.K."/>
            <person name="Zhao Y."/>
            <person name="Pandoh P."/>
            <person name="Moore R."/>
            <person name="Sperling F.A."/>
            <person name="Huber D.P."/>
            <person name="Birol I."/>
            <person name="Jones S.J."/>
            <person name="Bohlmann J."/>
        </authorList>
    </citation>
    <scope>NUCLEOTIDE SEQUENCE</scope>
</reference>
<protein>
    <recommendedName>
        <fullName evidence="11">Ubiquitin fusion degradation protein 1 homolog</fullName>
        <ecNumber evidence="4">2.1.1.320</ecNumber>
    </recommendedName>
    <alternativeName>
        <fullName evidence="9">Protein midA homolog</fullName>
    </alternativeName>
</protein>
<dbReference type="InterPro" id="IPR055417">
    <property type="entry name" value="UFD1_N1"/>
</dbReference>
<dbReference type="InterPro" id="IPR003788">
    <property type="entry name" value="NDUFAF7"/>
</dbReference>
<dbReference type="GO" id="GO:0035243">
    <property type="term" value="F:protein-arginine omega-N symmetric methyltransferase activity"/>
    <property type="evidence" value="ECO:0007669"/>
    <property type="project" value="UniProtKB-EC"/>
</dbReference>
<dbReference type="SUPFAM" id="SSF53335">
    <property type="entry name" value="S-adenosyl-L-methionine-dependent methyltransferases"/>
    <property type="match status" value="1"/>
</dbReference>
<gene>
    <name evidence="14" type="ORF">YQE_05896</name>
</gene>
<evidence type="ECO:0000259" key="13">
    <source>
        <dbReference type="Pfam" id="PF24842"/>
    </source>
</evidence>
<dbReference type="HOGENOM" id="CLU_402952_0_0_1"/>
<evidence type="ECO:0000256" key="5">
    <source>
        <dbReference type="ARBA" id="ARBA00022603"/>
    </source>
</evidence>
<evidence type="ECO:0000313" key="14">
    <source>
        <dbReference type="EMBL" id="ENN77601.1"/>
    </source>
</evidence>
<dbReference type="InterPro" id="IPR042299">
    <property type="entry name" value="Ufd1-like_Nn"/>
</dbReference>
<dbReference type="Gene3D" id="3.10.330.10">
    <property type="match status" value="1"/>
</dbReference>
<dbReference type="Gene3D" id="3.40.50.12710">
    <property type="match status" value="1"/>
</dbReference>
<dbReference type="PANTHER" id="PTHR12049:SF7">
    <property type="entry name" value="PROTEIN ARGININE METHYLTRANSFERASE NDUFAF7, MITOCHONDRIAL"/>
    <property type="match status" value="1"/>
</dbReference>
<dbReference type="InterPro" id="IPR038375">
    <property type="entry name" value="NDUFAF7_sf"/>
</dbReference>
<keyword evidence="8" id="KW-0496">Mitochondrion</keyword>
<dbReference type="PANTHER" id="PTHR12049">
    <property type="entry name" value="PROTEIN ARGININE METHYLTRANSFERASE NDUFAF7, MITOCHONDRIAL"/>
    <property type="match status" value="1"/>
</dbReference>
<dbReference type="InterPro" id="IPR055418">
    <property type="entry name" value="UFD1_N2"/>
</dbReference>
<dbReference type="FunFam" id="2.40.40.50:FF:000001">
    <property type="entry name" value="Ubiquitin fusion degradation protein 1 homolog"/>
    <property type="match status" value="1"/>
</dbReference>
<evidence type="ECO:0000256" key="10">
    <source>
        <dbReference type="ARBA" id="ARBA00048612"/>
    </source>
</evidence>
<dbReference type="EC" id="2.1.1.320" evidence="4"/>
<accession>N6UAE6</accession>
<dbReference type="GO" id="GO:0010498">
    <property type="term" value="P:proteasomal protein catabolic process"/>
    <property type="evidence" value="ECO:0007669"/>
    <property type="project" value="UniProtKB-ARBA"/>
</dbReference>
<dbReference type="EMBL" id="KB740941">
    <property type="protein sequence ID" value="ENN77601.1"/>
    <property type="molecule type" value="Genomic_DNA"/>
</dbReference>
<comment type="similarity">
    <text evidence="2">Belongs to the NDUFAF7 family.</text>
</comment>
<evidence type="ECO:0000256" key="7">
    <source>
        <dbReference type="ARBA" id="ARBA00022786"/>
    </source>
</evidence>
<sequence length="683" mass="77492">MFQFGFNMFPEIPRPFDATYQCFSVAMLPGNERQDVERGGKIIMPPSALEKLTRLNINYPMLFKLTNKKSKRETHSGVLEFVADEGKIYLPLWMMHNMNLDEGDLVQIESVSLPVGTFSRFQPLSSDFLDITNPTAVLENCLRSFACLTKGDIIAVQYNQKVYELLVLETKPGDAISIIECDMNVEFAAPVGYQEPEVPKKRDEEMVLDPSDLMPEPSGFVAFKGAGNRLDGKKRKDSSSADKFSKNSVKMSNLLTKGKTLPKLAKSLAQNQGKQLYPIVVFRTYYTVKRKIERDENFLSKHLYNKIKAKGPITVADYMRDVLQNPSKGYYMCKDMFGEMGDFITSPEISQIFGEMLAVWFLNEWNKIGCPKPVQIVELGPGRGTLSSDILKVFSHFKALHKASLHLVEISPVLSDVQSKTLCVHSNLTKDPKSFHYRAGTSHHGIPVYWHQQLRDVPEGFTLLLAHEFFDALPIHKFHKTYAGYKEVLIDLESTKANEEIRFRYVLARQDTPMLKVLLKPTETRDHVEISPDGMVIYEQICKRLISNGGIALICDYGHNGAGTDTFRAFKKHKQVDPLLHPGTADLTADVDFNIIKEVANNNGDVIFMGPTKQRSFLHRIGIEYRVNALTANMQDKKQIDNLKQCYNFLTDESKMGERFKFCTLLPSTLKKILDKYPVVGFT</sequence>
<dbReference type="Pfam" id="PF02636">
    <property type="entry name" value="Methyltransf_28"/>
    <property type="match status" value="1"/>
</dbReference>
<evidence type="ECO:0000256" key="6">
    <source>
        <dbReference type="ARBA" id="ARBA00022679"/>
    </source>
</evidence>
<dbReference type="GO" id="GO:0032259">
    <property type="term" value="P:methylation"/>
    <property type="evidence" value="ECO:0007669"/>
    <property type="project" value="UniProtKB-KW"/>
</dbReference>
<comment type="catalytic activity">
    <reaction evidence="10">
        <text>L-arginyl-[protein] + 2 S-adenosyl-L-methionine = N(omega),N(omega)'-dimethyl-L-arginyl-[protein] + 2 S-adenosyl-L-homocysteine + 2 H(+)</text>
        <dbReference type="Rhea" id="RHEA:48108"/>
        <dbReference type="Rhea" id="RHEA-COMP:10532"/>
        <dbReference type="Rhea" id="RHEA-COMP:11992"/>
        <dbReference type="ChEBI" id="CHEBI:15378"/>
        <dbReference type="ChEBI" id="CHEBI:29965"/>
        <dbReference type="ChEBI" id="CHEBI:57856"/>
        <dbReference type="ChEBI" id="CHEBI:59789"/>
        <dbReference type="ChEBI" id="CHEBI:88221"/>
        <dbReference type="EC" id="2.1.1.320"/>
    </reaction>
</comment>
<dbReference type="AlphaFoldDB" id="N6UAE6"/>
<evidence type="ECO:0000256" key="8">
    <source>
        <dbReference type="ARBA" id="ARBA00023128"/>
    </source>
</evidence>
<name>N6UAE6_DENPD</name>
<evidence type="ECO:0000256" key="2">
    <source>
        <dbReference type="ARBA" id="ARBA00005891"/>
    </source>
</evidence>
<dbReference type="InterPro" id="IPR029063">
    <property type="entry name" value="SAM-dependent_MTases_sf"/>
</dbReference>
<organism evidence="14">
    <name type="scientific">Dendroctonus ponderosae</name>
    <name type="common">Mountain pine beetle</name>
    <dbReference type="NCBI Taxonomy" id="77166"/>
    <lineage>
        <taxon>Eukaryota</taxon>
        <taxon>Metazoa</taxon>
        <taxon>Ecdysozoa</taxon>
        <taxon>Arthropoda</taxon>
        <taxon>Hexapoda</taxon>
        <taxon>Insecta</taxon>
        <taxon>Pterygota</taxon>
        <taxon>Neoptera</taxon>
        <taxon>Endopterygota</taxon>
        <taxon>Coleoptera</taxon>
        <taxon>Polyphaga</taxon>
        <taxon>Cucujiformia</taxon>
        <taxon>Curculionidae</taxon>
        <taxon>Scolytinae</taxon>
        <taxon>Dendroctonus</taxon>
    </lineage>
</organism>
<dbReference type="GO" id="GO:0005739">
    <property type="term" value="C:mitochondrion"/>
    <property type="evidence" value="ECO:0007669"/>
    <property type="project" value="UniProtKB-SubCell"/>
</dbReference>